<keyword evidence="20" id="KW-1185">Reference proteome</keyword>
<evidence type="ECO:0000313" key="19">
    <source>
        <dbReference type="EMBL" id="KAK6725963.1"/>
    </source>
</evidence>
<evidence type="ECO:0000256" key="5">
    <source>
        <dbReference type="ARBA" id="ARBA00022723"/>
    </source>
</evidence>
<proteinExistence type="predicted"/>
<evidence type="ECO:0000256" key="16">
    <source>
        <dbReference type="SAM" id="MobiDB-lite"/>
    </source>
</evidence>
<keyword evidence="11" id="KW-0325">Glycoprotein</keyword>
<feature type="domain" description="CUB" evidence="17">
    <location>
        <begin position="360"/>
        <end position="447"/>
    </location>
</feature>
<feature type="domain" description="Peptidase M12A" evidence="18">
    <location>
        <begin position="119"/>
        <end position="317"/>
    </location>
</feature>
<accession>A0ABR1BKZ9</accession>
<dbReference type="InterPro" id="IPR034035">
    <property type="entry name" value="Astacin-like_dom"/>
</dbReference>
<dbReference type="Gene3D" id="3.40.390.10">
    <property type="entry name" value="Collagenase (Catalytic Domain)"/>
    <property type="match status" value="1"/>
</dbReference>
<keyword evidence="10" id="KW-1015">Disulfide bond</keyword>
<dbReference type="Pfam" id="PF01400">
    <property type="entry name" value="Astacin"/>
    <property type="match status" value="1"/>
</dbReference>
<comment type="caution">
    <text evidence="19">The sequence shown here is derived from an EMBL/GenBank/DDBJ whole genome shotgun (WGS) entry which is preliminary data.</text>
</comment>
<dbReference type="InterPro" id="IPR001506">
    <property type="entry name" value="Peptidase_M12A"/>
</dbReference>
<evidence type="ECO:0000256" key="11">
    <source>
        <dbReference type="ARBA" id="ARBA00023180"/>
    </source>
</evidence>
<dbReference type="PROSITE" id="PS01180">
    <property type="entry name" value="CUB"/>
    <property type="match status" value="1"/>
</dbReference>
<dbReference type="PRINTS" id="PR00480">
    <property type="entry name" value="ASTACIN"/>
</dbReference>
<comment type="subcellular location">
    <subcellularLocation>
        <location evidence="1 12">Secreted</location>
    </subcellularLocation>
</comment>
<dbReference type="Gene3D" id="2.60.120.290">
    <property type="entry name" value="Spermadhesin, CUB domain"/>
    <property type="match status" value="1"/>
</dbReference>
<feature type="compositionally biased region" description="Polar residues" evidence="16">
    <location>
        <begin position="489"/>
        <end position="505"/>
    </location>
</feature>
<dbReference type="PANTHER" id="PTHR10127">
    <property type="entry name" value="DISCOIDIN, CUB, EGF, LAMININ , AND ZINC METALLOPROTEASE DOMAIN CONTAINING"/>
    <property type="match status" value="1"/>
</dbReference>
<dbReference type="SUPFAM" id="SSF55486">
    <property type="entry name" value="Metalloproteases ('zincins'), catalytic domain"/>
    <property type="match status" value="1"/>
</dbReference>
<dbReference type="SUPFAM" id="SSF49854">
    <property type="entry name" value="Spermadhesin, CUB domain"/>
    <property type="match status" value="1"/>
</dbReference>
<evidence type="ECO:0000256" key="3">
    <source>
        <dbReference type="ARBA" id="ARBA00022536"/>
    </source>
</evidence>
<comment type="caution">
    <text evidence="13">Lacks conserved residue(s) required for the propagation of feature annotation.</text>
</comment>
<sequence length="587" mass="67631">MGITLLLFLVCISRAVSENIDEMLRKHESEIKEVLELPENEKEELKKQEKNIIDVKQDHVSSSGDDILEVNMMDHTSGAYQGDMMLTESQVEDIKEDIEEVFAEKNGNATEYRKRRKRQAFNSGYPKTIWEDGKVYYFFHSTATPTVKSVFKRGAQEWERNTCINFHEDKNRKEKNKIQVFVENGCWSYVGKIQKPQQELSLGKGCESVATAAHEIGHALGFWHTQSRHDRDDFITLDTRNIKPDWLKQFNKETTATNNNYDITYDYGSIMHYGYRSASYNNQPTMVPKDELYTRSLGSPFISFYELLMMNKHYKCLEKCERKTSAECHMYGFPHPRDCKKCICPSGFGGDLCDQRPSGCGKVLNATNEYQTLEDTLGNTNIRERDAMRDDFTKCNYWIQAPKGSRIEVKLESFTSPIYVDGCKYVGVEIKTHEDLRLTGYRFCAQEDKGVTLVSNYHIVPVITYNRAYYSTTVLKYRIVTGDGGRPGNTRQPNATTRKPNPYENTTRKPYGSTTKKPMTNSHCEDHKLCPQLMKLRNFCKDQHYSIRLRAGVCKKSCISSPSSSINTYQEQIGPDDNILNEFLTNL</sequence>
<feature type="chain" id="PRO_5044962485" description="Zinc metalloproteinase" evidence="12 15">
    <location>
        <begin position="18"/>
        <end position="587"/>
    </location>
</feature>
<evidence type="ECO:0000256" key="9">
    <source>
        <dbReference type="ARBA" id="ARBA00023049"/>
    </source>
</evidence>
<evidence type="ECO:0000259" key="18">
    <source>
        <dbReference type="PROSITE" id="PS51864"/>
    </source>
</evidence>
<evidence type="ECO:0000256" key="15">
    <source>
        <dbReference type="RuleBase" id="RU361183"/>
    </source>
</evidence>
<feature type="signal peptide" evidence="12 15">
    <location>
        <begin position="1"/>
        <end position="17"/>
    </location>
</feature>
<dbReference type="InterPro" id="IPR000859">
    <property type="entry name" value="CUB_dom"/>
</dbReference>
<dbReference type="EMBL" id="JAVFWL010000001">
    <property type="protein sequence ID" value="KAK6725963.1"/>
    <property type="molecule type" value="Genomic_DNA"/>
</dbReference>
<evidence type="ECO:0000256" key="10">
    <source>
        <dbReference type="ARBA" id="ARBA00023157"/>
    </source>
</evidence>
<keyword evidence="5 14" id="KW-0479">Metal-binding</keyword>
<keyword evidence="6 12" id="KW-0732">Signal</keyword>
<feature type="region of interest" description="Disordered" evidence="16">
    <location>
        <begin position="482"/>
        <end position="522"/>
    </location>
</feature>
<evidence type="ECO:0000256" key="4">
    <source>
        <dbReference type="ARBA" id="ARBA00022670"/>
    </source>
</evidence>
<evidence type="ECO:0000256" key="13">
    <source>
        <dbReference type="PROSITE-ProRule" id="PRU00059"/>
    </source>
</evidence>
<evidence type="ECO:0000256" key="8">
    <source>
        <dbReference type="ARBA" id="ARBA00022833"/>
    </source>
</evidence>
<evidence type="ECO:0000313" key="20">
    <source>
        <dbReference type="Proteomes" id="UP001303046"/>
    </source>
</evidence>
<evidence type="ECO:0000256" key="2">
    <source>
        <dbReference type="ARBA" id="ARBA00022525"/>
    </source>
</evidence>
<dbReference type="InterPro" id="IPR035914">
    <property type="entry name" value="Sperma_CUB_dom_sf"/>
</dbReference>
<reference evidence="19 20" key="1">
    <citation type="submission" date="2023-08" db="EMBL/GenBank/DDBJ databases">
        <title>A Necator americanus chromosomal reference genome.</title>
        <authorList>
            <person name="Ilik V."/>
            <person name="Petrzelkova K.J."/>
            <person name="Pardy F."/>
            <person name="Fuh T."/>
            <person name="Niatou-Singa F.S."/>
            <person name="Gouil Q."/>
            <person name="Baker L."/>
            <person name="Ritchie M.E."/>
            <person name="Jex A.R."/>
            <person name="Gazzola D."/>
            <person name="Li H."/>
            <person name="Toshio Fujiwara R."/>
            <person name="Zhan B."/>
            <person name="Aroian R.V."/>
            <person name="Pafco B."/>
            <person name="Schwarz E.M."/>
        </authorList>
    </citation>
    <scope>NUCLEOTIDE SEQUENCE [LARGE SCALE GENOMIC DNA]</scope>
    <source>
        <strain evidence="19 20">Aroian</strain>
        <tissue evidence="19">Whole animal</tissue>
    </source>
</reference>
<dbReference type="Proteomes" id="UP001303046">
    <property type="component" value="Unassembled WGS sequence"/>
</dbReference>
<keyword evidence="2 12" id="KW-0964">Secreted</keyword>
<evidence type="ECO:0000256" key="6">
    <source>
        <dbReference type="ARBA" id="ARBA00022729"/>
    </source>
</evidence>
<dbReference type="PANTHER" id="PTHR10127:SF793">
    <property type="entry name" value="ZINC METALLOPROTEINASE NAS-31"/>
    <property type="match status" value="1"/>
</dbReference>
<protein>
    <recommendedName>
        <fullName evidence="12">Zinc metalloproteinase</fullName>
    </recommendedName>
</protein>
<dbReference type="InterPro" id="IPR017050">
    <property type="entry name" value="Metallopeptidase_nem"/>
</dbReference>
<feature type="binding site" evidence="14">
    <location>
        <position position="214"/>
    </location>
    <ligand>
        <name>Zn(2+)</name>
        <dbReference type="ChEBI" id="CHEBI:29105"/>
        <note>catalytic</note>
    </ligand>
</feature>
<keyword evidence="8 14" id="KW-0862">Zinc</keyword>
<feature type="active site" evidence="14">
    <location>
        <position position="215"/>
    </location>
</feature>
<feature type="binding site" evidence="14">
    <location>
        <position position="218"/>
    </location>
    <ligand>
        <name>Zn(2+)</name>
        <dbReference type="ChEBI" id="CHEBI:29105"/>
        <note>catalytic</note>
    </ligand>
</feature>
<evidence type="ECO:0000256" key="12">
    <source>
        <dbReference type="PIRNR" id="PIRNR036365"/>
    </source>
</evidence>
<comment type="cofactor">
    <cofactor evidence="14 15">
        <name>Zn(2+)</name>
        <dbReference type="ChEBI" id="CHEBI:29105"/>
    </cofactor>
    <text evidence="14 15">Binds 1 zinc ion per subunit.</text>
</comment>
<dbReference type="PROSITE" id="PS51864">
    <property type="entry name" value="ASTACIN"/>
    <property type="match status" value="1"/>
</dbReference>
<feature type="compositionally biased region" description="Polar residues" evidence="16">
    <location>
        <begin position="512"/>
        <end position="522"/>
    </location>
</feature>
<name>A0ABR1BKZ9_NECAM</name>
<keyword evidence="4 14" id="KW-0645">Protease</keyword>
<dbReference type="InterPro" id="IPR024079">
    <property type="entry name" value="MetalloPept_cat_dom_sf"/>
</dbReference>
<organism evidence="19 20">
    <name type="scientific">Necator americanus</name>
    <name type="common">Human hookworm</name>
    <dbReference type="NCBI Taxonomy" id="51031"/>
    <lineage>
        <taxon>Eukaryota</taxon>
        <taxon>Metazoa</taxon>
        <taxon>Ecdysozoa</taxon>
        <taxon>Nematoda</taxon>
        <taxon>Chromadorea</taxon>
        <taxon>Rhabditida</taxon>
        <taxon>Rhabditina</taxon>
        <taxon>Rhabditomorpha</taxon>
        <taxon>Strongyloidea</taxon>
        <taxon>Ancylostomatidae</taxon>
        <taxon>Bunostominae</taxon>
        <taxon>Necator</taxon>
    </lineage>
</organism>
<evidence type="ECO:0000256" key="1">
    <source>
        <dbReference type="ARBA" id="ARBA00004613"/>
    </source>
</evidence>
<feature type="binding site" evidence="14">
    <location>
        <position position="224"/>
    </location>
    <ligand>
        <name>Zn(2+)</name>
        <dbReference type="ChEBI" id="CHEBI:29105"/>
        <note>catalytic</note>
    </ligand>
</feature>
<evidence type="ECO:0000259" key="17">
    <source>
        <dbReference type="PROSITE" id="PS01180"/>
    </source>
</evidence>
<dbReference type="SMART" id="SM00235">
    <property type="entry name" value="ZnMc"/>
    <property type="match status" value="1"/>
</dbReference>
<keyword evidence="3" id="KW-0245">EGF-like domain</keyword>
<dbReference type="CDD" id="cd04280">
    <property type="entry name" value="ZnMc_astacin_like"/>
    <property type="match status" value="1"/>
</dbReference>
<dbReference type="PIRSF" id="PIRSF036365">
    <property type="entry name" value="Astacin_nematoda"/>
    <property type="match status" value="1"/>
</dbReference>
<evidence type="ECO:0000256" key="14">
    <source>
        <dbReference type="PROSITE-ProRule" id="PRU01211"/>
    </source>
</evidence>
<dbReference type="InterPro" id="IPR006026">
    <property type="entry name" value="Peptidase_Metallo"/>
</dbReference>
<gene>
    <name evidence="19" type="primary">Necator_chrI.g462</name>
    <name evidence="19" type="ORF">RB195_004340</name>
</gene>
<evidence type="ECO:0000256" key="7">
    <source>
        <dbReference type="ARBA" id="ARBA00022801"/>
    </source>
</evidence>
<keyword evidence="9 14" id="KW-0482">Metalloprotease</keyword>
<keyword evidence="7 14" id="KW-0378">Hydrolase</keyword>